<evidence type="ECO:0000313" key="5">
    <source>
        <dbReference type="Proteomes" id="UP000001235"/>
    </source>
</evidence>
<dbReference type="Gene3D" id="3.10.450.30">
    <property type="entry name" value="Microbial ribonucleases"/>
    <property type="match status" value="1"/>
</dbReference>
<evidence type="ECO:0000313" key="4">
    <source>
        <dbReference type="EMBL" id="ADL56462.1"/>
    </source>
</evidence>
<organism evidence="4 5">
    <name type="scientific">Gallionella capsiferriformans (strain ES-2)</name>
    <name type="common">Gallionella ferruginea capsiferriformans (strain ES-2)</name>
    <dbReference type="NCBI Taxonomy" id="395494"/>
    <lineage>
        <taxon>Bacteria</taxon>
        <taxon>Pseudomonadati</taxon>
        <taxon>Pseudomonadota</taxon>
        <taxon>Betaproteobacteria</taxon>
        <taxon>Nitrosomonadales</taxon>
        <taxon>Gallionellaceae</taxon>
        <taxon>Gallionella</taxon>
    </lineage>
</organism>
<feature type="chain" id="PRO_5003128266" evidence="3">
    <location>
        <begin position="23"/>
        <end position="120"/>
    </location>
</feature>
<sequence length="120" mass="13847" precursor="true">MFRMLQLWLILMAFCLPTEAHSHHPVTADVAVITVADLPVEARATLRAIRQGGPFDYDRDGVVFGNYERVLPKQTRGYYHEYTVKTPGVRNRGARRIITGVPGEYYYSADHYQSFNRIRE</sequence>
<evidence type="ECO:0000256" key="3">
    <source>
        <dbReference type="SAM" id="SignalP"/>
    </source>
</evidence>
<accession>D9SK50</accession>
<dbReference type="KEGG" id="gca:Galf_2463"/>
<protein>
    <submittedName>
        <fullName evidence="4">Guanine-specific ribonuclease N1 and T1</fullName>
    </submittedName>
</protein>
<dbReference type="STRING" id="395494.Galf_2463"/>
<dbReference type="Proteomes" id="UP000001235">
    <property type="component" value="Chromosome"/>
</dbReference>
<dbReference type="EMBL" id="CP002159">
    <property type="protein sequence ID" value="ADL56462.1"/>
    <property type="molecule type" value="Genomic_DNA"/>
</dbReference>
<keyword evidence="1" id="KW-0540">Nuclease</keyword>
<dbReference type="InterPro" id="IPR016191">
    <property type="entry name" value="Ribonuclease/ribotoxin"/>
</dbReference>
<dbReference type="Pfam" id="PF00545">
    <property type="entry name" value="Ribonuclease"/>
    <property type="match status" value="1"/>
</dbReference>
<dbReference type="eggNOG" id="COG4290">
    <property type="taxonomic scope" value="Bacteria"/>
</dbReference>
<dbReference type="GO" id="GO:0016787">
    <property type="term" value="F:hydrolase activity"/>
    <property type="evidence" value="ECO:0007669"/>
    <property type="project" value="UniProtKB-KW"/>
</dbReference>
<dbReference type="SUPFAM" id="SSF53933">
    <property type="entry name" value="Microbial ribonucleases"/>
    <property type="match status" value="1"/>
</dbReference>
<proteinExistence type="predicted"/>
<reference evidence="4 5" key="1">
    <citation type="submission" date="2010-08" db="EMBL/GenBank/DDBJ databases">
        <title>Complete sequence of Gallionella capsiferriformans ES-2.</title>
        <authorList>
            <consortium name="US DOE Joint Genome Institute"/>
            <person name="Lucas S."/>
            <person name="Copeland A."/>
            <person name="Lapidus A."/>
            <person name="Cheng J.-F."/>
            <person name="Bruce D."/>
            <person name="Goodwin L."/>
            <person name="Pitluck S."/>
            <person name="Chertkov O."/>
            <person name="Davenport K.W."/>
            <person name="Detter J.C."/>
            <person name="Han C."/>
            <person name="Tapia R."/>
            <person name="Land M."/>
            <person name="Hauser L."/>
            <person name="Chang Y.-J."/>
            <person name="Jeffries C."/>
            <person name="Kyrpides N."/>
            <person name="Ivanova N."/>
            <person name="Mikhailova N."/>
            <person name="Shelobolina E.S."/>
            <person name="Picardal F."/>
            <person name="Roden E."/>
            <person name="Emerson D."/>
            <person name="Woyke T."/>
        </authorList>
    </citation>
    <scope>NUCLEOTIDE SEQUENCE [LARGE SCALE GENOMIC DNA]</scope>
    <source>
        <strain evidence="4 5">ES-2</strain>
    </source>
</reference>
<gene>
    <name evidence="4" type="ordered locus">Galf_2463</name>
</gene>
<dbReference type="AlphaFoldDB" id="D9SK50"/>
<keyword evidence="5" id="KW-1185">Reference proteome</keyword>
<dbReference type="OrthoDB" id="5326845at2"/>
<dbReference type="InterPro" id="IPR000026">
    <property type="entry name" value="N1-like"/>
</dbReference>
<keyword evidence="2" id="KW-0378">Hydrolase</keyword>
<feature type="signal peptide" evidence="3">
    <location>
        <begin position="1"/>
        <end position="22"/>
    </location>
</feature>
<keyword evidence="3" id="KW-0732">Signal</keyword>
<evidence type="ECO:0000256" key="2">
    <source>
        <dbReference type="ARBA" id="ARBA00022801"/>
    </source>
</evidence>
<dbReference type="GO" id="GO:0003723">
    <property type="term" value="F:RNA binding"/>
    <property type="evidence" value="ECO:0007669"/>
    <property type="project" value="InterPro"/>
</dbReference>
<dbReference type="RefSeq" id="WP_013294382.1">
    <property type="nucleotide sequence ID" value="NC_014394.1"/>
</dbReference>
<name>D9SK50_GALCS</name>
<dbReference type="HOGENOM" id="CLU_112496_2_0_4"/>
<evidence type="ECO:0000256" key="1">
    <source>
        <dbReference type="ARBA" id="ARBA00022722"/>
    </source>
</evidence>
<dbReference type="GO" id="GO:0004521">
    <property type="term" value="F:RNA endonuclease activity"/>
    <property type="evidence" value="ECO:0007669"/>
    <property type="project" value="InterPro"/>
</dbReference>